<dbReference type="AlphaFoldDB" id="A0A934N8M2"/>
<dbReference type="Proteomes" id="UP000612893">
    <property type="component" value="Unassembled WGS sequence"/>
</dbReference>
<evidence type="ECO:0000313" key="2">
    <source>
        <dbReference type="EMBL" id="MBJ7597754.1"/>
    </source>
</evidence>
<proteinExistence type="predicted"/>
<keyword evidence="3" id="KW-1185">Reference proteome</keyword>
<organism evidence="2 3">
    <name type="scientific">Candidatus Nephthysia bennettiae</name>
    <dbReference type="NCBI Taxonomy" id="3127016"/>
    <lineage>
        <taxon>Bacteria</taxon>
        <taxon>Bacillati</taxon>
        <taxon>Candidatus Dormiibacterota</taxon>
        <taxon>Candidatus Dormibacteria</taxon>
        <taxon>Candidatus Dormibacterales</taxon>
        <taxon>Candidatus Dormibacteraceae</taxon>
        <taxon>Candidatus Nephthysia</taxon>
    </lineage>
</organism>
<comment type="caution">
    <text evidence="2">The sequence shown here is derived from an EMBL/GenBank/DDBJ whole genome shotgun (WGS) entry which is preliminary data.</text>
</comment>
<dbReference type="Gene3D" id="1.25.40.10">
    <property type="entry name" value="Tetratricopeptide repeat domain"/>
    <property type="match status" value="1"/>
</dbReference>
<accession>A0A934N8M2</accession>
<dbReference type="GO" id="GO:0003677">
    <property type="term" value="F:DNA binding"/>
    <property type="evidence" value="ECO:0007669"/>
    <property type="project" value="InterPro"/>
</dbReference>
<dbReference type="EMBL" id="JAEKNR010000075">
    <property type="protein sequence ID" value="MBJ7597754.1"/>
    <property type="molecule type" value="Genomic_DNA"/>
</dbReference>
<dbReference type="InterPro" id="IPR010982">
    <property type="entry name" value="Lambda_DNA-bd_dom_sf"/>
</dbReference>
<feature type="domain" description="HTH cro/C1-type" evidence="1">
    <location>
        <begin position="5"/>
        <end position="58"/>
    </location>
</feature>
<evidence type="ECO:0000313" key="3">
    <source>
        <dbReference type="Proteomes" id="UP000612893"/>
    </source>
</evidence>
<dbReference type="RefSeq" id="WP_338200221.1">
    <property type="nucleotide sequence ID" value="NZ_JAEKNR010000075.1"/>
</dbReference>
<sequence length="383" mass="42689">MRNRLRERREQLHYSQEELAELVGVSELTVRRWEAGQRPQPLHLRQLCETLEAAPGELGFGASDDEPLREAAEVAALAGASEAGEGVLEITAEAVDRLRRAYSRTPPEALLRALQERLRVVRRLLEGQLRVGQRRELLDAAGWLSLELGTVYFDLDRSEPAHAWRDVALTLSQEAGDDELRAWSWETPSWFAFAEQRFADSVELAERGLGVAPGSSVEVALYLQQARAWARLRDTSAALEGIRRAARALEGLTEPKHLDDHYVFDPAKADFFIAGAYALLDLAKPAEHHAREFIRQAGQLGSQNYWPVRVSSARMELGFALLQQGRLDEAAAEAAEGFQAPMIHRGTLRRARELDAALAVHGDIEEVRDFHERLEVAGSKVAG</sequence>
<evidence type="ECO:0000259" key="1">
    <source>
        <dbReference type="PROSITE" id="PS50943"/>
    </source>
</evidence>
<dbReference type="SUPFAM" id="SSF47413">
    <property type="entry name" value="lambda repressor-like DNA-binding domains"/>
    <property type="match status" value="1"/>
</dbReference>
<dbReference type="CDD" id="cd00093">
    <property type="entry name" value="HTH_XRE"/>
    <property type="match status" value="1"/>
</dbReference>
<dbReference type="SUPFAM" id="SSF48452">
    <property type="entry name" value="TPR-like"/>
    <property type="match status" value="2"/>
</dbReference>
<dbReference type="PROSITE" id="PS50943">
    <property type="entry name" value="HTH_CROC1"/>
    <property type="match status" value="1"/>
</dbReference>
<dbReference type="Pfam" id="PF01381">
    <property type="entry name" value="HTH_3"/>
    <property type="match status" value="1"/>
</dbReference>
<dbReference type="SMART" id="SM00530">
    <property type="entry name" value="HTH_XRE"/>
    <property type="match status" value="1"/>
</dbReference>
<protein>
    <submittedName>
        <fullName evidence="2">Helix-turn-helix domain-containing protein</fullName>
    </submittedName>
</protein>
<dbReference type="Gene3D" id="1.10.260.40">
    <property type="entry name" value="lambda repressor-like DNA-binding domains"/>
    <property type="match status" value="1"/>
</dbReference>
<name>A0A934N8M2_9BACT</name>
<dbReference type="InterPro" id="IPR011990">
    <property type="entry name" value="TPR-like_helical_dom_sf"/>
</dbReference>
<reference evidence="2" key="1">
    <citation type="submission" date="2020-10" db="EMBL/GenBank/DDBJ databases">
        <title>Ca. Dormibacterota MAGs.</title>
        <authorList>
            <person name="Montgomery K."/>
        </authorList>
    </citation>
    <scope>NUCLEOTIDE SEQUENCE [LARGE SCALE GENOMIC DNA]</scope>
    <source>
        <strain evidence="2">SC8812_S17_10</strain>
    </source>
</reference>
<gene>
    <name evidence="2" type="ORF">JF922_06680</name>
</gene>
<dbReference type="InterPro" id="IPR001387">
    <property type="entry name" value="Cro/C1-type_HTH"/>
</dbReference>